<feature type="transmembrane region" description="Helical" evidence="7">
    <location>
        <begin position="66"/>
        <end position="86"/>
    </location>
</feature>
<dbReference type="Pfam" id="PF01545">
    <property type="entry name" value="Cation_efflux"/>
    <property type="match status" value="1"/>
</dbReference>
<comment type="subcellular location">
    <subcellularLocation>
        <location evidence="1">Membrane</location>
        <topology evidence="1">Multi-pass membrane protein</topology>
    </subcellularLocation>
</comment>
<reference evidence="10 11" key="1">
    <citation type="submission" date="2020-08" db="EMBL/GenBank/DDBJ databases">
        <title>Complete genome sequence of Entomobacter blattae G55GP.</title>
        <authorList>
            <person name="Poehlein A."/>
            <person name="Guzman J."/>
            <person name="Daniel R."/>
            <person name="Vilcinskas A."/>
        </authorList>
    </citation>
    <scope>NUCLEOTIDE SEQUENCE [LARGE SCALE GENOMIC DNA]</scope>
    <source>
        <strain evidence="10 11">G55GP</strain>
    </source>
</reference>
<keyword evidence="6 7" id="KW-0472">Membrane</keyword>
<dbReference type="GO" id="GO:0015341">
    <property type="term" value="F:zinc efflux antiporter activity"/>
    <property type="evidence" value="ECO:0007669"/>
    <property type="project" value="TreeGrafter"/>
</dbReference>
<dbReference type="AlphaFoldDB" id="A0A7H1NQT6"/>
<evidence type="ECO:0000256" key="6">
    <source>
        <dbReference type="ARBA" id="ARBA00023136"/>
    </source>
</evidence>
<dbReference type="PANTHER" id="PTHR43840">
    <property type="entry name" value="MITOCHONDRIAL METAL TRANSPORTER 1-RELATED"/>
    <property type="match status" value="1"/>
</dbReference>
<keyword evidence="3" id="KW-0813">Transport</keyword>
<evidence type="ECO:0000259" key="9">
    <source>
        <dbReference type="Pfam" id="PF16916"/>
    </source>
</evidence>
<dbReference type="Gene3D" id="3.30.70.1350">
    <property type="entry name" value="Cation efflux protein, cytoplasmic domain"/>
    <property type="match status" value="1"/>
</dbReference>
<dbReference type="InterPro" id="IPR027470">
    <property type="entry name" value="Cation_efflux_CTD"/>
</dbReference>
<keyword evidence="11" id="KW-1185">Reference proteome</keyword>
<evidence type="ECO:0000256" key="3">
    <source>
        <dbReference type="ARBA" id="ARBA00022448"/>
    </source>
</evidence>
<dbReference type="GO" id="GO:0005886">
    <property type="term" value="C:plasma membrane"/>
    <property type="evidence" value="ECO:0007669"/>
    <property type="project" value="TreeGrafter"/>
</dbReference>
<dbReference type="KEGG" id="ebla:JGUZn3_09140"/>
<evidence type="ECO:0000256" key="7">
    <source>
        <dbReference type="SAM" id="Phobius"/>
    </source>
</evidence>
<keyword evidence="5 7" id="KW-1133">Transmembrane helix</keyword>
<evidence type="ECO:0000313" key="11">
    <source>
        <dbReference type="Proteomes" id="UP000516349"/>
    </source>
</evidence>
<protein>
    <submittedName>
        <fullName evidence="10">Cadmium, cobalt and zinc/H(+)-K(+) antiporter</fullName>
    </submittedName>
</protein>
<dbReference type="SUPFAM" id="SSF160240">
    <property type="entry name" value="Cation efflux protein cytoplasmic domain-like"/>
    <property type="match status" value="1"/>
</dbReference>
<accession>A0A7H1NQT6</accession>
<evidence type="ECO:0000259" key="8">
    <source>
        <dbReference type="Pfam" id="PF01545"/>
    </source>
</evidence>
<dbReference type="NCBIfam" id="TIGR01297">
    <property type="entry name" value="CDF"/>
    <property type="match status" value="1"/>
</dbReference>
<dbReference type="GO" id="GO:0015093">
    <property type="term" value="F:ferrous iron transmembrane transporter activity"/>
    <property type="evidence" value="ECO:0007669"/>
    <property type="project" value="TreeGrafter"/>
</dbReference>
<feature type="transmembrane region" description="Helical" evidence="7">
    <location>
        <begin position="138"/>
        <end position="159"/>
    </location>
</feature>
<dbReference type="EMBL" id="CP060244">
    <property type="protein sequence ID" value="QNT78146.1"/>
    <property type="molecule type" value="Genomic_DNA"/>
</dbReference>
<dbReference type="InterPro" id="IPR050291">
    <property type="entry name" value="CDF_Transporter"/>
</dbReference>
<evidence type="ECO:0000313" key="10">
    <source>
        <dbReference type="EMBL" id="QNT78146.1"/>
    </source>
</evidence>
<dbReference type="Gene3D" id="1.20.1510.10">
    <property type="entry name" value="Cation efflux protein transmembrane domain"/>
    <property type="match status" value="1"/>
</dbReference>
<dbReference type="Pfam" id="PF16916">
    <property type="entry name" value="ZT_dimer"/>
    <property type="match status" value="1"/>
</dbReference>
<sequence>MSLPYGLITPSPTLESAMPLSQHDVAFHTSSKIYIAWISVGVSLLAFTLKYAAWTVTGSVALYSDALETVINIVAAFGGLIALYIASKPADDNHTYGHFKAEYLSSVMESAMVVVTAVSIAREAWISWQHPIMPDSSLLGITLNGTAGVLNFAWARILLNKGARWRSPALTAAGRHVMSDVWTSLTLVCTFSLVPLTGFLWIDPLLASLIACNILRVGFVMIRHSIGGLMDEAPDTETRATIRTLIQQNGKGAIEAHDLRVRAVGAILFIDFHLVVPAQLSVENAHTICDHIEHALKAALGPALIGIHVEPEREAKNKNAIIISPCLQD</sequence>
<evidence type="ECO:0000256" key="2">
    <source>
        <dbReference type="ARBA" id="ARBA00008114"/>
    </source>
</evidence>
<dbReference type="InterPro" id="IPR058533">
    <property type="entry name" value="Cation_efflux_TM"/>
</dbReference>
<comment type="similarity">
    <text evidence="2">Belongs to the cation diffusion facilitator (CDF) transporter (TC 2.A.4) family.</text>
</comment>
<dbReference type="InterPro" id="IPR036837">
    <property type="entry name" value="Cation_efflux_CTD_sf"/>
</dbReference>
<feature type="domain" description="Cation efflux protein cytoplasmic" evidence="9">
    <location>
        <begin position="234"/>
        <end position="312"/>
    </location>
</feature>
<dbReference type="Proteomes" id="UP000516349">
    <property type="component" value="Chromosome"/>
</dbReference>
<dbReference type="SUPFAM" id="SSF161111">
    <property type="entry name" value="Cation efflux protein transmembrane domain-like"/>
    <property type="match status" value="1"/>
</dbReference>
<gene>
    <name evidence="10" type="primary">czcD</name>
    <name evidence="10" type="ORF">JGUZn3_09140</name>
</gene>
<organism evidence="10 11">
    <name type="scientific">Entomobacter blattae</name>
    <dbReference type="NCBI Taxonomy" id="2762277"/>
    <lineage>
        <taxon>Bacteria</taxon>
        <taxon>Pseudomonadati</taxon>
        <taxon>Pseudomonadota</taxon>
        <taxon>Alphaproteobacteria</taxon>
        <taxon>Acetobacterales</taxon>
        <taxon>Acetobacteraceae</taxon>
        <taxon>Entomobacter</taxon>
    </lineage>
</organism>
<feature type="transmembrane region" description="Helical" evidence="7">
    <location>
        <begin position="33"/>
        <end position="54"/>
    </location>
</feature>
<name>A0A7H1NQT6_9PROT</name>
<evidence type="ECO:0000256" key="5">
    <source>
        <dbReference type="ARBA" id="ARBA00022989"/>
    </source>
</evidence>
<proteinExistence type="inferred from homology"/>
<dbReference type="PANTHER" id="PTHR43840:SF15">
    <property type="entry name" value="MITOCHONDRIAL METAL TRANSPORTER 1-RELATED"/>
    <property type="match status" value="1"/>
</dbReference>
<dbReference type="InterPro" id="IPR027469">
    <property type="entry name" value="Cation_efflux_TMD_sf"/>
</dbReference>
<dbReference type="GO" id="GO:0006882">
    <property type="term" value="P:intracellular zinc ion homeostasis"/>
    <property type="evidence" value="ECO:0007669"/>
    <property type="project" value="TreeGrafter"/>
</dbReference>
<dbReference type="GO" id="GO:0015086">
    <property type="term" value="F:cadmium ion transmembrane transporter activity"/>
    <property type="evidence" value="ECO:0007669"/>
    <property type="project" value="TreeGrafter"/>
</dbReference>
<keyword evidence="4 7" id="KW-0812">Transmembrane</keyword>
<evidence type="ECO:0000256" key="4">
    <source>
        <dbReference type="ARBA" id="ARBA00022692"/>
    </source>
</evidence>
<feature type="transmembrane region" description="Helical" evidence="7">
    <location>
        <begin position="180"/>
        <end position="199"/>
    </location>
</feature>
<dbReference type="InterPro" id="IPR002524">
    <property type="entry name" value="Cation_efflux"/>
</dbReference>
<feature type="domain" description="Cation efflux protein transmembrane" evidence="8">
    <location>
        <begin position="37"/>
        <end position="230"/>
    </location>
</feature>
<evidence type="ECO:0000256" key="1">
    <source>
        <dbReference type="ARBA" id="ARBA00004141"/>
    </source>
</evidence>